<evidence type="ECO:0000313" key="2">
    <source>
        <dbReference type="Proteomes" id="UP000031532"/>
    </source>
</evidence>
<gene>
    <name evidence="1" type="ORF">QH73_0004470</name>
</gene>
<protein>
    <recommendedName>
        <fullName evidence="3">2OG-Fe(II) oxygenase</fullName>
    </recommendedName>
</protein>
<dbReference type="Gene3D" id="2.60.120.620">
    <property type="entry name" value="q2cbj1_9rhob like domain"/>
    <property type="match status" value="1"/>
</dbReference>
<accession>A0A9X5E2K5</accession>
<reference evidence="1 2" key="1">
    <citation type="journal article" date="2015" name="Genome Announc.">
        <title>Draft Genome Sequence of the Terrestrial Cyanobacterium Scytonema millei VB511283, Isolated from Eastern India.</title>
        <authorList>
            <person name="Sen D."/>
            <person name="Chandrababunaidu M.M."/>
            <person name="Singh D."/>
            <person name="Sanghi N."/>
            <person name="Ghorai A."/>
            <person name="Mishra G.P."/>
            <person name="Madduluri M."/>
            <person name="Adhikary S.P."/>
            <person name="Tripathy S."/>
        </authorList>
    </citation>
    <scope>NUCLEOTIDE SEQUENCE [LARGE SCALE GENOMIC DNA]</scope>
    <source>
        <strain evidence="1 2">VB511283</strain>
    </source>
</reference>
<evidence type="ECO:0000313" key="1">
    <source>
        <dbReference type="EMBL" id="NHC33924.1"/>
    </source>
</evidence>
<name>A0A9X5E2K5_9CYAN</name>
<sequence>MKSLLSKIKPTDIFSEPFPHVVIKDALDEEVYSKLKSEWADIEILRQGEDNKGTDLSSNKRLHYLANESLNDERITPFWKEFIALHTSDTFFQEFLTIFKDHILQMYPEFEQKYGSFETLKSGLRKVDTFESVDVLLDALICINTPVVTKPNAVRGAHIDLPDKLFAGLFYLRDPQDTSTGGNLEIYKFKNGKPYGFRSSAIDDSYIKHVKTIEYDRNVLILFLNSVYSLHGVSVRSLTDSPRYFVNLVGEVKQPLFDPKQYQELPSFKTKYIKKLEKAIKKVALVAK</sequence>
<dbReference type="OrthoDB" id="420194at2"/>
<evidence type="ECO:0008006" key="3">
    <source>
        <dbReference type="Google" id="ProtNLM"/>
    </source>
</evidence>
<dbReference type="Proteomes" id="UP000031532">
    <property type="component" value="Unassembled WGS sequence"/>
</dbReference>
<keyword evidence="2" id="KW-1185">Reference proteome</keyword>
<proteinExistence type="predicted"/>
<dbReference type="AlphaFoldDB" id="A0A9X5E2K5"/>
<comment type="caution">
    <text evidence="1">The sequence shown here is derived from an EMBL/GenBank/DDBJ whole genome shotgun (WGS) entry which is preliminary data.</text>
</comment>
<dbReference type="RefSeq" id="WP_039715396.1">
    <property type="nucleotide sequence ID" value="NZ_JTJC03000001.1"/>
</dbReference>
<dbReference type="EMBL" id="JTJC03000001">
    <property type="protein sequence ID" value="NHC33924.1"/>
    <property type="molecule type" value="Genomic_DNA"/>
</dbReference>
<organism evidence="1 2">
    <name type="scientific">Scytonema millei VB511283</name>
    <dbReference type="NCBI Taxonomy" id="1245923"/>
    <lineage>
        <taxon>Bacteria</taxon>
        <taxon>Bacillati</taxon>
        <taxon>Cyanobacteriota</taxon>
        <taxon>Cyanophyceae</taxon>
        <taxon>Nostocales</taxon>
        <taxon>Scytonemataceae</taxon>
        <taxon>Scytonema</taxon>
    </lineage>
</organism>